<dbReference type="eggNOG" id="COG3027">
    <property type="taxonomic scope" value="Bacteria"/>
</dbReference>
<feature type="coiled-coil region" evidence="1">
    <location>
        <begin position="84"/>
        <end position="146"/>
    </location>
</feature>
<organism evidence="2 3">
    <name type="scientific">Eubacterium ventriosum ATCC 27560</name>
    <dbReference type="NCBI Taxonomy" id="411463"/>
    <lineage>
        <taxon>Bacteria</taxon>
        <taxon>Bacillati</taxon>
        <taxon>Bacillota</taxon>
        <taxon>Clostridia</taxon>
        <taxon>Eubacteriales</taxon>
        <taxon>Eubacteriaceae</taxon>
        <taxon>Eubacterium</taxon>
    </lineage>
</organism>
<comment type="caution">
    <text evidence="2">The sequence shown here is derived from an EMBL/GenBank/DDBJ whole genome shotgun (WGS) entry which is preliminary data.</text>
</comment>
<evidence type="ECO:0000313" key="2">
    <source>
        <dbReference type="EMBL" id="EDM52112.1"/>
    </source>
</evidence>
<dbReference type="AlphaFoldDB" id="A5Z4L3"/>
<dbReference type="InterPro" id="IPR053712">
    <property type="entry name" value="Bac_CellDiv_Activator"/>
</dbReference>
<keyword evidence="1" id="KW-0175">Coiled coil</keyword>
<reference evidence="2 3" key="1">
    <citation type="submission" date="2007-03" db="EMBL/GenBank/DDBJ databases">
        <authorList>
            <person name="Fulton L."/>
            <person name="Clifton S."/>
            <person name="Fulton B."/>
            <person name="Xu J."/>
            <person name="Minx P."/>
            <person name="Pepin K.H."/>
            <person name="Johnson M."/>
            <person name="Thiruvilangam P."/>
            <person name="Bhonagiri V."/>
            <person name="Nash W.E."/>
            <person name="Mardis E.R."/>
            <person name="Wilson R.K."/>
        </authorList>
    </citation>
    <scope>NUCLEOTIDE SEQUENCE [LARGE SCALE GENOMIC DNA]</scope>
    <source>
        <strain evidence="2 3">ATCC 27560</strain>
    </source>
</reference>
<dbReference type="SUPFAM" id="SSF102829">
    <property type="entry name" value="Cell division protein ZapA-like"/>
    <property type="match status" value="1"/>
</dbReference>
<gene>
    <name evidence="2" type="ORF">EUBVEN_00640</name>
</gene>
<dbReference type="InterPro" id="IPR036192">
    <property type="entry name" value="Cell_div_ZapA-like_sf"/>
</dbReference>
<dbReference type="Gene3D" id="6.10.250.790">
    <property type="match status" value="1"/>
</dbReference>
<reference evidence="2 3" key="2">
    <citation type="submission" date="2007-04" db="EMBL/GenBank/DDBJ databases">
        <title>Draft genome sequence of Eubacterium ventriosum (ATCC 27560).</title>
        <authorList>
            <person name="Sudarsanam P."/>
            <person name="Ley R."/>
            <person name="Guruge J."/>
            <person name="Turnbaugh P.J."/>
            <person name="Mahowald M."/>
            <person name="Liep D."/>
            <person name="Gordon J."/>
        </authorList>
    </citation>
    <scope>NUCLEOTIDE SEQUENCE [LARGE SCALE GENOMIC DNA]</scope>
    <source>
        <strain evidence="2 3">ATCC 27560</strain>
    </source>
</reference>
<evidence type="ECO:0000256" key="1">
    <source>
        <dbReference type="SAM" id="Coils"/>
    </source>
</evidence>
<dbReference type="Proteomes" id="UP000006000">
    <property type="component" value="Unassembled WGS sequence"/>
</dbReference>
<dbReference type="EMBL" id="AAVL02000028">
    <property type="protein sequence ID" value="EDM52112.1"/>
    <property type="molecule type" value="Genomic_DNA"/>
</dbReference>
<evidence type="ECO:0000313" key="3">
    <source>
        <dbReference type="Proteomes" id="UP000006000"/>
    </source>
</evidence>
<proteinExistence type="predicted"/>
<sequence length="149" mass="17444">MFCDRIRGSLTKDKERIMSSKNYIDVIIDGKIYNIGGFESEAYLQKVASYINNMIAEFKQNENYRVQKVDMQRILLEINIANDYFKAKKQADLLQNDIELKEKEVYDLKHELIVSDSKAETATKELNEALEKIESLEKEIIKLQTELEK</sequence>
<evidence type="ECO:0008006" key="4">
    <source>
        <dbReference type="Google" id="ProtNLM"/>
    </source>
</evidence>
<dbReference type="HOGENOM" id="CLU_116623_1_0_9"/>
<protein>
    <recommendedName>
        <fullName evidence="4">Cell division protein ZapA</fullName>
    </recommendedName>
</protein>
<accession>A5Z4L3</accession>
<dbReference type="InterPro" id="IPR007838">
    <property type="entry name" value="Cell_div_ZapA-like"/>
</dbReference>
<dbReference type="STRING" id="411463.EUBVEN_00640"/>
<name>A5Z4L3_9FIRM</name>
<dbReference type="Pfam" id="PF05164">
    <property type="entry name" value="ZapA"/>
    <property type="match status" value="1"/>
</dbReference>